<reference evidence="1" key="1">
    <citation type="submission" date="2018-05" db="EMBL/GenBank/DDBJ databases">
        <authorList>
            <person name="Lanie J.A."/>
            <person name="Ng W.-L."/>
            <person name="Kazmierczak K.M."/>
            <person name="Andrzejewski T.M."/>
            <person name="Davidsen T.M."/>
            <person name="Wayne K.J."/>
            <person name="Tettelin H."/>
            <person name="Glass J.I."/>
            <person name="Rusch D."/>
            <person name="Podicherti R."/>
            <person name="Tsui H.-C.T."/>
            <person name="Winkler M.E."/>
        </authorList>
    </citation>
    <scope>NUCLEOTIDE SEQUENCE</scope>
</reference>
<dbReference type="EMBL" id="UINC01108732">
    <property type="protein sequence ID" value="SVC75049.1"/>
    <property type="molecule type" value="Genomic_DNA"/>
</dbReference>
<evidence type="ECO:0000313" key="1">
    <source>
        <dbReference type="EMBL" id="SVC75049.1"/>
    </source>
</evidence>
<name>A0A382PNV6_9ZZZZ</name>
<accession>A0A382PNV6</accession>
<dbReference type="AlphaFoldDB" id="A0A382PNV6"/>
<proteinExistence type="predicted"/>
<protein>
    <submittedName>
        <fullName evidence="1">Uncharacterized protein</fullName>
    </submittedName>
</protein>
<gene>
    <name evidence="1" type="ORF">METZ01_LOCUS327903</name>
</gene>
<sequence length="39" mass="4721">MKITESFFGEERKELEKFNKLDLDERSIVFYSESSVILY</sequence>
<organism evidence="1">
    <name type="scientific">marine metagenome</name>
    <dbReference type="NCBI Taxonomy" id="408172"/>
    <lineage>
        <taxon>unclassified sequences</taxon>
        <taxon>metagenomes</taxon>
        <taxon>ecological metagenomes</taxon>
    </lineage>
</organism>
<feature type="non-terminal residue" evidence="1">
    <location>
        <position position="39"/>
    </location>
</feature>